<evidence type="ECO:0000313" key="3">
    <source>
        <dbReference type="Proteomes" id="UP000030710"/>
    </source>
</evidence>
<accession>U1PX10</accession>
<evidence type="ECO:0000313" key="2">
    <source>
        <dbReference type="EMBL" id="ERG96981.1"/>
    </source>
</evidence>
<dbReference type="Proteomes" id="UP000030710">
    <property type="component" value="Unassembled WGS sequence"/>
</dbReference>
<dbReference type="HOGENOM" id="CLU_2765993_0_0_2"/>
<proteinExistence type="predicted"/>
<dbReference type="STRING" id="1238425.J07HQW2_03467"/>
<protein>
    <submittedName>
        <fullName evidence="2">Uncharacterized protein</fullName>
    </submittedName>
</protein>
<dbReference type="AlphaFoldDB" id="U1PX10"/>
<reference evidence="2 3" key="1">
    <citation type="journal article" date="2013" name="PLoS ONE">
        <title>Assembly-driven community genomics of a hypersaline microbial ecosystem.</title>
        <authorList>
            <person name="Podell S."/>
            <person name="Ugalde J.A."/>
            <person name="Narasingarao P."/>
            <person name="Banfield J.F."/>
            <person name="Heidelberg K.B."/>
            <person name="Allen E.E."/>
        </authorList>
    </citation>
    <scope>NUCLEOTIDE SEQUENCE [LARGE SCALE GENOMIC DNA]</scope>
    <source>
        <strain evidence="3">J07HQW2</strain>
    </source>
</reference>
<sequence>MLTSSPRESTGLSTRFPVMPTTTPAIGDDVGLILLIMLKAGLEFLRIPIAIVVGLAVLFWASQRLPESN</sequence>
<evidence type="ECO:0000256" key="1">
    <source>
        <dbReference type="SAM" id="Phobius"/>
    </source>
</evidence>
<keyword evidence="1" id="KW-0812">Transmembrane</keyword>
<gene>
    <name evidence="2" type="ORF">J07HQW2_03467</name>
</gene>
<keyword evidence="1" id="KW-0472">Membrane</keyword>
<organism evidence="2 3">
    <name type="scientific">Haloquadratum walsbyi J07HQW2</name>
    <dbReference type="NCBI Taxonomy" id="1238425"/>
    <lineage>
        <taxon>Archaea</taxon>
        <taxon>Methanobacteriati</taxon>
        <taxon>Methanobacteriota</taxon>
        <taxon>Stenosarchaea group</taxon>
        <taxon>Halobacteria</taxon>
        <taxon>Halobacteriales</taxon>
        <taxon>Haloferacaceae</taxon>
        <taxon>Haloquadratum</taxon>
    </lineage>
</organism>
<name>U1PX10_9EURY</name>
<keyword evidence="1" id="KW-1133">Transmembrane helix</keyword>
<dbReference type="EMBL" id="KE356561">
    <property type="protein sequence ID" value="ERG96981.1"/>
    <property type="molecule type" value="Genomic_DNA"/>
</dbReference>
<feature type="transmembrane region" description="Helical" evidence="1">
    <location>
        <begin position="44"/>
        <end position="62"/>
    </location>
</feature>